<proteinExistence type="predicted"/>
<dbReference type="Proteomes" id="UP000254939">
    <property type="component" value="Unassembled WGS sequence"/>
</dbReference>
<organism evidence="2 3">
    <name type="scientific">Rhizobium grahamii</name>
    <dbReference type="NCBI Taxonomy" id="1120045"/>
    <lineage>
        <taxon>Bacteria</taxon>
        <taxon>Pseudomonadati</taxon>
        <taxon>Pseudomonadota</taxon>
        <taxon>Alphaproteobacteria</taxon>
        <taxon>Hyphomicrobiales</taxon>
        <taxon>Rhizobiaceae</taxon>
        <taxon>Rhizobium/Agrobacterium group</taxon>
        <taxon>Rhizobium</taxon>
    </lineage>
</organism>
<reference evidence="2 3" key="1">
    <citation type="submission" date="2017-03" db="EMBL/GenBank/DDBJ databases">
        <title>Genome analysis of Rhizobial strains effectives or ineffectives for nitrogen fixation isolated from bean seeds.</title>
        <authorList>
            <person name="Peralta H."/>
            <person name="Aguilar-Vera A."/>
            <person name="Mora Y."/>
            <person name="Vargas-Lagunas C."/>
            <person name="Girard L."/>
            <person name="Mora J."/>
        </authorList>
    </citation>
    <scope>NUCLEOTIDE SEQUENCE [LARGE SCALE GENOMIC DNA]</scope>
    <source>
        <strain evidence="2 3">CCGM3</strain>
    </source>
</reference>
<dbReference type="GO" id="GO:0016758">
    <property type="term" value="F:hexosyltransferase activity"/>
    <property type="evidence" value="ECO:0007669"/>
    <property type="project" value="UniProtKB-ARBA"/>
</dbReference>
<dbReference type="Pfam" id="PF00535">
    <property type="entry name" value="Glycos_transf_2"/>
    <property type="match status" value="1"/>
</dbReference>
<dbReference type="PANTHER" id="PTHR22916">
    <property type="entry name" value="GLYCOSYLTRANSFERASE"/>
    <property type="match status" value="1"/>
</dbReference>
<dbReference type="EMBL" id="NAAC01000043">
    <property type="protein sequence ID" value="RDJ03299.1"/>
    <property type="molecule type" value="Genomic_DNA"/>
</dbReference>
<feature type="domain" description="Glycosyltransferase 2-like" evidence="1">
    <location>
        <begin position="19"/>
        <end position="179"/>
    </location>
</feature>
<gene>
    <name evidence="2" type="ORF">B5K06_30355</name>
</gene>
<dbReference type="Gene3D" id="3.90.550.10">
    <property type="entry name" value="Spore Coat Polysaccharide Biosynthesis Protein SpsA, Chain A"/>
    <property type="match status" value="1"/>
</dbReference>
<comment type="caution">
    <text evidence="2">The sequence shown here is derived from an EMBL/GenBank/DDBJ whole genome shotgun (WGS) entry which is preliminary data.</text>
</comment>
<evidence type="ECO:0000313" key="3">
    <source>
        <dbReference type="Proteomes" id="UP000254939"/>
    </source>
</evidence>
<dbReference type="InterPro" id="IPR029044">
    <property type="entry name" value="Nucleotide-diphossugar_trans"/>
</dbReference>
<accession>A0A370KG87</accession>
<sequence>MDFNQRYMQGKLVVSETISVVLATYNGERFLEEQLQSLVTQTVRPFEVIISDDDSTDTTPDLLATFERSAPFPVKRWKNSPGLGFRENFLRAASKATGGWIAFCDQDDIWRQDKLEVCQRHFDEGVTQVVHQADLIDSTGTKIGLFSQGIEETRIRTALFYDVWETFLGFSMMVRREVLDIFPSNQRFVDYIEPKHLIAHDRWGFFLAQTLGKTAEIAEPLVSYRQHSSNLFGKSGRKQADADIRSKNQGYIDATRGMLACIEGLPEGTEARFPGFRRQAALRVYASALRQVEARGNIYELAGHMAFAEFIRLIKTGCYRSAQDGRLRWRSVARDLAFCFGV</sequence>
<evidence type="ECO:0000259" key="1">
    <source>
        <dbReference type="Pfam" id="PF00535"/>
    </source>
</evidence>
<dbReference type="SUPFAM" id="SSF53448">
    <property type="entry name" value="Nucleotide-diphospho-sugar transferases"/>
    <property type="match status" value="1"/>
</dbReference>
<protein>
    <recommendedName>
        <fullName evidence="1">Glycosyltransferase 2-like domain-containing protein</fullName>
    </recommendedName>
</protein>
<name>A0A370KG87_9HYPH</name>
<evidence type="ECO:0000313" key="2">
    <source>
        <dbReference type="EMBL" id="RDJ03299.1"/>
    </source>
</evidence>
<dbReference type="PANTHER" id="PTHR22916:SF3">
    <property type="entry name" value="UDP-GLCNAC:BETAGAL BETA-1,3-N-ACETYLGLUCOSAMINYLTRANSFERASE-LIKE PROTEIN 1"/>
    <property type="match status" value="1"/>
</dbReference>
<dbReference type="AlphaFoldDB" id="A0A370KG87"/>
<dbReference type="InterPro" id="IPR001173">
    <property type="entry name" value="Glyco_trans_2-like"/>
</dbReference>
<dbReference type="OrthoDB" id="9802649at2"/>